<dbReference type="GO" id="GO:0030036">
    <property type="term" value="P:actin cytoskeleton organization"/>
    <property type="evidence" value="ECO:0007669"/>
    <property type="project" value="InterPro"/>
</dbReference>
<dbReference type="GO" id="GO:0031267">
    <property type="term" value="F:small GTPase binding"/>
    <property type="evidence" value="ECO:0007669"/>
    <property type="project" value="InterPro"/>
</dbReference>
<gene>
    <name evidence="3" type="ORF">DFH94DRAFT_711964</name>
</gene>
<protein>
    <submittedName>
        <fullName evidence="3">Armadillo-type protein</fullName>
    </submittedName>
</protein>
<dbReference type="InterPro" id="IPR011989">
    <property type="entry name" value="ARM-like"/>
</dbReference>
<dbReference type="EMBL" id="WHVB01000002">
    <property type="protein sequence ID" value="KAF8486266.1"/>
    <property type="molecule type" value="Genomic_DNA"/>
</dbReference>
<sequence length="607" mass="66254">MFKGILPPRRVPSTEFIIVSPLVENGKENLPSPSPAHPEAASPNGKATPATKSAKAAAQDKSKRRKGDVSHAAPTSNSTDREFDRLLDDLQIPSTLRPKLAGMEPAVKAAMLKSSHVLGPAATASVPAPAARGLRRVQSGSSINIEFPLKGSAAVLDHHAAKKATPPDAQGGPSGATATTAAYSHSRGVSVDVVSPQRPKSRSGFVAGADSTGNTARGKVLSPLQFVSLLTGKSSLELEVDVVKKLRLLLRNEAASWSQDFLKAGGYSALLTRLNELLEVEWREEQHDDKLLHELLRCLKGLSTSEIGCFALRTSCPTPFVQLVALLYSDKKPGDVATRQLIVDLLMILFELYPPSSLPSVGSVPARREVWETSPRHTITLPYPHQTLYSLLRALLLTPAPRAAEAPEVPLSPHEFIDALHRPRIYKSYLQELSDICRDYFWIFCHPNNTIWILSETDEARVEKPRAPGGMTGGVEFEAMSYLTQHFRLLNAFAKAAQELNLPKEHELSAHHLHTDLFLSGIERILLIARKASTTYYPTLHLEIARFLNLSGLARYDLPWTISRLFGPPPSALAVGRTTKPTAQSPQPARPVPALPSPRRSEPLRID</sequence>
<feature type="region of interest" description="Disordered" evidence="1">
    <location>
        <begin position="573"/>
        <end position="607"/>
    </location>
</feature>
<accession>A0A9P5N4W5</accession>
<feature type="region of interest" description="Disordered" evidence="1">
    <location>
        <begin position="160"/>
        <end position="210"/>
    </location>
</feature>
<feature type="region of interest" description="Disordered" evidence="1">
    <location>
        <begin position="25"/>
        <end position="83"/>
    </location>
</feature>
<feature type="compositionally biased region" description="Low complexity" evidence="1">
    <location>
        <begin position="37"/>
        <end position="59"/>
    </location>
</feature>
<evidence type="ECO:0000313" key="4">
    <source>
        <dbReference type="Proteomes" id="UP000759537"/>
    </source>
</evidence>
<comment type="caution">
    <text evidence="3">The sequence shown here is derived from an EMBL/GenBank/DDBJ whole genome shotgun (WGS) entry which is preliminary data.</text>
</comment>
<dbReference type="SMART" id="SM01140">
    <property type="entry name" value="Drf_GBD"/>
    <property type="match status" value="1"/>
</dbReference>
<proteinExistence type="predicted"/>
<dbReference type="SUPFAM" id="SSF48371">
    <property type="entry name" value="ARM repeat"/>
    <property type="match status" value="1"/>
</dbReference>
<organism evidence="3 4">
    <name type="scientific">Russula ochroleuca</name>
    <dbReference type="NCBI Taxonomy" id="152965"/>
    <lineage>
        <taxon>Eukaryota</taxon>
        <taxon>Fungi</taxon>
        <taxon>Dikarya</taxon>
        <taxon>Basidiomycota</taxon>
        <taxon>Agaricomycotina</taxon>
        <taxon>Agaricomycetes</taxon>
        <taxon>Russulales</taxon>
        <taxon>Russulaceae</taxon>
        <taxon>Russula</taxon>
    </lineage>
</organism>
<dbReference type="OrthoDB" id="2155261at2759"/>
<dbReference type="InterPro" id="IPR010473">
    <property type="entry name" value="GTPase-bd"/>
</dbReference>
<keyword evidence="4" id="KW-1185">Reference proteome</keyword>
<reference evidence="3" key="2">
    <citation type="journal article" date="2020" name="Nat. Commun.">
        <title>Large-scale genome sequencing of mycorrhizal fungi provides insights into the early evolution of symbiotic traits.</title>
        <authorList>
            <person name="Miyauchi S."/>
            <person name="Kiss E."/>
            <person name="Kuo A."/>
            <person name="Drula E."/>
            <person name="Kohler A."/>
            <person name="Sanchez-Garcia M."/>
            <person name="Morin E."/>
            <person name="Andreopoulos B."/>
            <person name="Barry K.W."/>
            <person name="Bonito G."/>
            <person name="Buee M."/>
            <person name="Carver A."/>
            <person name="Chen C."/>
            <person name="Cichocki N."/>
            <person name="Clum A."/>
            <person name="Culley D."/>
            <person name="Crous P.W."/>
            <person name="Fauchery L."/>
            <person name="Girlanda M."/>
            <person name="Hayes R.D."/>
            <person name="Keri Z."/>
            <person name="LaButti K."/>
            <person name="Lipzen A."/>
            <person name="Lombard V."/>
            <person name="Magnuson J."/>
            <person name="Maillard F."/>
            <person name="Murat C."/>
            <person name="Nolan M."/>
            <person name="Ohm R.A."/>
            <person name="Pangilinan J."/>
            <person name="Pereira M.F."/>
            <person name="Perotto S."/>
            <person name="Peter M."/>
            <person name="Pfister S."/>
            <person name="Riley R."/>
            <person name="Sitrit Y."/>
            <person name="Stielow J.B."/>
            <person name="Szollosi G."/>
            <person name="Zifcakova L."/>
            <person name="Stursova M."/>
            <person name="Spatafora J.W."/>
            <person name="Tedersoo L."/>
            <person name="Vaario L.M."/>
            <person name="Yamada A."/>
            <person name="Yan M."/>
            <person name="Wang P."/>
            <person name="Xu J."/>
            <person name="Bruns T."/>
            <person name="Baldrian P."/>
            <person name="Vilgalys R."/>
            <person name="Dunand C."/>
            <person name="Henrissat B."/>
            <person name="Grigoriev I.V."/>
            <person name="Hibbett D."/>
            <person name="Nagy L.G."/>
            <person name="Martin F.M."/>
        </authorList>
    </citation>
    <scope>NUCLEOTIDE SEQUENCE</scope>
    <source>
        <strain evidence="3">Prilba</strain>
    </source>
</reference>
<evidence type="ECO:0000313" key="3">
    <source>
        <dbReference type="EMBL" id="KAF8486266.1"/>
    </source>
</evidence>
<reference evidence="3" key="1">
    <citation type="submission" date="2019-10" db="EMBL/GenBank/DDBJ databases">
        <authorList>
            <consortium name="DOE Joint Genome Institute"/>
            <person name="Kuo A."/>
            <person name="Miyauchi S."/>
            <person name="Kiss E."/>
            <person name="Drula E."/>
            <person name="Kohler A."/>
            <person name="Sanchez-Garcia M."/>
            <person name="Andreopoulos B."/>
            <person name="Barry K.W."/>
            <person name="Bonito G."/>
            <person name="Buee M."/>
            <person name="Carver A."/>
            <person name="Chen C."/>
            <person name="Cichocki N."/>
            <person name="Clum A."/>
            <person name="Culley D."/>
            <person name="Crous P.W."/>
            <person name="Fauchery L."/>
            <person name="Girlanda M."/>
            <person name="Hayes R."/>
            <person name="Keri Z."/>
            <person name="LaButti K."/>
            <person name="Lipzen A."/>
            <person name="Lombard V."/>
            <person name="Magnuson J."/>
            <person name="Maillard F."/>
            <person name="Morin E."/>
            <person name="Murat C."/>
            <person name="Nolan M."/>
            <person name="Ohm R."/>
            <person name="Pangilinan J."/>
            <person name="Pereira M."/>
            <person name="Perotto S."/>
            <person name="Peter M."/>
            <person name="Riley R."/>
            <person name="Sitrit Y."/>
            <person name="Stielow B."/>
            <person name="Szollosi G."/>
            <person name="Zifcakova L."/>
            <person name="Stursova M."/>
            <person name="Spatafora J.W."/>
            <person name="Tedersoo L."/>
            <person name="Vaario L.-M."/>
            <person name="Yamada A."/>
            <person name="Yan M."/>
            <person name="Wang P."/>
            <person name="Xu J."/>
            <person name="Bruns T."/>
            <person name="Baldrian P."/>
            <person name="Vilgalys R."/>
            <person name="Henrissat B."/>
            <person name="Grigoriev I.V."/>
            <person name="Hibbett D."/>
            <person name="Nagy L.G."/>
            <person name="Martin F.M."/>
        </authorList>
    </citation>
    <scope>NUCLEOTIDE SEQUENCE</scope>
    <source>
        <strain evidence="3">Prilba</strain>
    </source>
</reference>
<evidence type="ECO:0000256" key="1">
    <source>
        <dbReference type="SAM" id="MobiDB-lite"/>
    </source>
</evidence>
<feature type="domain" description="Formin GTPase-binding" evidence="2">
    <location>
        <begin position="71"/>
        <end position="349"/>
    </location>
</feature>
<dbReference type="GO" id="GO:0003779">
    <property type="term" value="F:actin binding"/>
    <property type="evidence" value="ECO:0007669"/>
    <property type="project" value="InterPro"/>
</dbReference>
<dbReference type="InterPro" id="IPR016024">
    <property type="entry name" value="ARM-type_fold"/>
</dbReference>
<dbReference type="Proteomes" id="UP000759537">
    <property type="component" value="Unassembled WGS sequence"/>
</dbReference>
<evidence type="ECO:0000259" key="2">
    <source>
        <dbReference type="SMART" id="SM01140"/>
    </source>
</evidence>
<dbReference type="Gene3D" id="1.25.10.10">
    <property type="entry name" value="Leucine-rich Repeat Variant"/>
    <property type="match status" value="1"/>
</dbReference>
<name>A0A9P5N4W5_9AGAM</name>
<dbReference type="Pfam" id="PF06371">
    <property type="entry name" value="Drf_GBD"/>
    <property type="match status" value="1"/>
</dbReference>
<dbReference type="AlphaFoldDB" id="A0A9P5N4W5"/>